<dbReference type="InterPro" id="IPR036631">
    <property type="entry name" value="MGMT_N_sf"/>
</dbReference>
<organism evidence="12 13">
    <name type="scientific">Ostreibacterium oceani</name>
    <dbReference type="NCBI Taxonomy" id="2654998"/>
    <lineage>
        <taxon>Bacteria</taxon>
        <taxon>Pseudomonadati</taxon>
        <taxon>Pseudomonadota</taxon>
        <taxon>Gammaproteobacteria</taxon>
        <taxon>Cardiobacteriales</taxon>
        <taxon>Ostreibacteriaceae</taxon>
        <taxon>Ostreibacterium</taxon>
    </lineage>
</organism>
<dbReference type="EMBL" id="WHNW01000002">
    <property type="protein sequence ID" value="MPV85448.1"/>
    <property type="molecule type" value="Genomic_DNA"/>
</dbReference>
<dbReference type="Pfam" id="PF02870">
    <property type="entry name" value="Methyltransf_1N"/>
    <property type="match status" value="1"/>
</dbReference>
<reference evidence="12 13" key="1">
    <citation type="submission" date="2019-10" db="EMBL/GenBank/DDBJ databases">
        <title>Cardiobacteriales fam. a chemoheterotrophic member of the order Cardiobacteriales, and proposal of Cardiobacteriales fam. nov.</title>
        <authorList>
            <person name="Wang C."/>
        </authorList>
    </citation>
    <scope>NUCLEOTIDE SEQUENCE [LARGE SCALE GENOMIC DNA]</scope>
    <source>
        <strain evidence="12 13">ML27</strain>
    </source>
</reference>
<evidence type="ECO:0000256" key="9">
    <source>
        <dbReference type="HAMAP-Rule" id="MF_00772"/>
    </source>
</evidence>
<evidence type="ECO:0000256" key="4">
    <source>
        <dbReference type="ARBA" id="ARBA00022603"/>
    </source>
</evidence>
<dbReference type="InterPro" id="IPR023546">
    <property type="entry name" value="MGMT"/>
</dbReference>
<comment type="function">
    <text evidence="9">Involved in the cellular defense against the biological effects of O6-methylguanine (O6-MeG) and O4-methylthymine (O4-MeT) in DNA. Repairs the methylated nucleobase in DNA by stoichiometrically transferring the methyl group to a cysteine residue in the enzyme. This is a suicide reaction: the enzyme is irreversibly inactivated.</text>
</comment>
<dbReference type="EC" id="2.1.1.63" evidence="9"/>
<dbReference type="Pfam" id="PF01035">
    <property type="entry name" value="DNA_binding_1"/>
    <property type="match status" value="1"/>
</dbReference>
<evidence type="ECO:0000259" key="10">
    <source>
        <dbReference type="Pfam" id="PF01035"/>
    </source>
</evidence>
<evidence type="ECO:0000256" key="8">
    <source>
        <dbReference type="ARBA" id="ARBA00049348"/>
    </source>
</evidence>
<comment type="subcellular location">
    <subcellularLocation>
        <location evidence="9">Cytoplasm</location>
    </subcellularLocation>
</comment>
<comment type="catalytic activity">
    <reaction evidence="8 9">
        <text>a 6-O-methyl-2'-deoxyguanosine in DNA + L-cysteinyl-[protein] = S-methyl-L-cysteinyl-[protein] + a 2'-deoxyguanosine in DNA</text>
        <dbReference type="Rhea" id="RHEA:24000"/>
        <dbReference type="Rhea" id="RHEA-COMP:10131"/>
        <dbReference type="Rhea" id="RHEA-COMP:10132"/>
        <dbReference type="Rhea" id="RHEA-COMP:11367"/>
        <dbReference type="Rhea" id="RHEA-COMP:11368"/>
        <dbReference type="ChEBI" id="CHEBI:29950"/>
        <dbReference type="ChEBI" id="CHEBI:82612"/>
        <dbReference type="ChEBI" id="CHEBI:85445"/>
        <dbReference type="ChEBI" id="CHEBI:85448"/>
        <dbReference type="EC" id="2.1.1.63"/>
    </reaction>
</comment>
<comment type="miscellaneous">
    <text evidence="9">This enzyme catalyzes only one turnover and therefore is not strictly catalytic. According to one definition, an enzyme is a biocatalyst that acts repeatedly and over many reaction cycles.</text>
</comment>
<dbReference type="GO" id="GO:0032259">
    <property type="term" value="P:methylation"/>
    <property type="evidence" value="ECO:0007669"/>
    <property type="project" value="UniProtKB-KW"/>
</dbReference>
<dbReference type="CDD" id="cd06445">
    <property type="entry name" value="ATase"/>
    <property type="match status" value="1"/>
</dbReference>
<dbReference type="HAMAP" id="MF_00772">
    <property type="entry name" value="OGT"/>
    <property type="match status" value="1"/>
</dbReference>
<dbReference type="GO" id="GO:0003908">
    <property type="term" value="F:methylated-DNA-[protein]-cysteine S-methyltransferase activity"/>
    <property type="evidence" value="ECO:0007669"/>
    <property type="project" value="UniProtKB-UniRule"/>
</dbReference>
<dbReference type="GO" id="GO:0005737">
    <property type="term" value="C:cytoplasm"/>
    <property type="evidence" value="ECO:0007669"/>
    <property type="project" value="UniProtKB-SubCell"/>
</dbReference>
<dbReference type="FunCoup" id="A0A6N7EY90">
    <property type="interactions" value="97"/>
</dbReference>
<dbReference type="InterPro" id="IPR008332">
    <property type="entry name" value="MethylG_MeTrfase_N"/>
</dbReference>
<keyword evidence="5 9" id="KW-0808">Transferase</keyword>
<evidence type="ECO:0000256" key="7">
    <source>
        <dbReference type="ARBA" id="ARBA00023204"/>
    </source>
</evidence>
<dbReference type="InterPro" id="IPR036388">
    <property type="entry name" value="WH-like_DNA-bd_sf"/>
</dbReference>
<keyword evidence="4 9" id="KW-0489">Methyltransferase</keyword>
<comment type="caution">
    <text evidence="12">The sequence shown here is derived from an EMBL/GenBank/DDBJ whole genome shotgun (WGS) entry which is preliminary data.</text>
</comment>
<dbReference type="InterPro" id="IPR014048">
    <property type="entry name" value="MethylDNA_cys_MeTrfase_DNA-bd"/>
</dbReference>
<feature type="domain" description="Methylated-DNA-[protein]-cysteine S-methyltransferase DNA binding" evidence="10">
    <location>
        <begin position="105"/>
        <end position="184"/>
    </location>
</feature>
<evidence type="ECO:0000256" key="1">
    <source>
        <dbReference type="ARBA" id="ARBA00001286"/>
    </source>
</evidence>
<dbReference type="SUPFAM" id="SSF53155">
    <property type="entry name" value="Methylated DNA-protein cysteine methyltransferase domain"/>
    <property type="match status" value="1"/>
</dbReference>
<comment type="similarity">
    <text evidence="2 9">Belongs to the MGMT family.</text>
</comment>
<dbReference type="InterPro" id="IPR001497">
    <property type="entry name" value="MethylDNA_cys_MeTrfase_AS"/>
</dbReference>
<evidence type="ECO:0000256" key="2">
    <source>
        <dbReference type="ARBA" id="ARBA00008711"/>
    </source>
</evidence>
<evidence type="ECO:0000256" key="6">
    <source>
        <dbReference type="ARBA" id="ARBA00022763"/>
    </source>
</evidence>
<keyword evidence="7 9" id="KW-0234">DNA repair</keyword>
<dbReference type="InParanoid" id="A0A6N7EY90"/>
<accession>A0A6N7EY90</accession>
<keyword evidence="6 9" id="KW-0227">DNA damage</keyword>
<dbReference type="InterPro" id="IPR036217">
    <property type="entry name" value="MethylDNA_cys_MeTrfase_DNAb"/>
</dbReference>
<evidence type="ECO:0000256" key="3">
    <source>
        <dbReference type="ARBA" id="ARBA00022490"/>
    </source>
</evidence>
<feature type="active site" description="Nucleophile; methyl group acceptor" evidence="9">
    <location>
        <position position="156"/>
    </location>
</feature>
<protein>
    <recommendedName>
        <fullName evidence="9">Methylated-DNA--protein-cysteine methyltransferase</fullName>
        <ecNumber evidence="9">2.1.1.63</ecNumber>
    </recommendedName>
    <alternativeName>
        <fullName evidence="9">6-O-methylguanine-DNA methyltransferase</fullName>
        <shortName evidence="9">MGMT</shortName>
    </alternativeName>
    <alternativeName>
        <fullName evidence="9">O-6-methylguanine-DNA-alkyltransferase</fullName>
    </alternativeName>
</protein>
<feature type="domain" description="Methylguanine DNA methyltransferase ribonuclease-like" evidence="11">
    <location>
        <begin position="15"/>
        <end position="100"/>
    </location>
</feature>
<keyword evidence="13" id="KW-1185">Reference proteome</keyword>
<dbReference type="GO" id="GO:0006307">
    <property type="term" value="P:DNA alkylation repair"/>
    <property type="evidence" value="ECO:0007669"/>
    <property type="project" value="UniProtKB-UniRule"/>
</dbReference>
<evidence type="ECO:0000256" key="5">
    <source>
        <dbReference type="ARBA" id="ARBA00022679"/>
    </source>
</evidence>
<dbReference type="PANTHER" id="PTHR10815">
    <property type="entry name" value="METHYLATED-DNA--PROTEIN-CYSTEINE METHYLTRANSFERASE"/>
    <property type="match status" value="1"/>
</dbReference>
<dbReference type="NCBIfam" id="TIGR00589">
    <property type="entry name" value="ogt"/>
    <property type="match status" value="1"/>
</dbReference>
<dbReference type="SUPFAM" id="SSF46767">
    <property type="entry name" value="Methylated DNA-protein cysteine methyltransferase, C-terminal domain"/>
    <property type="match status" value="1"/>
</dbReference>
<dbReference type="PROSITE" id="PS00374">
    <property type="entry name" value="MGMT"/>
    <property type="match status" value="1"/>
</dbReference>
<gene>
    <name evidence="12" type="ORF">GCU85_01700</name>
</gene>
<dbReference type="PANTHER" id="PTHR10815:SF5">
    <property type="entry name" value="METHYLATED-DNA--PROTEIN-CYSTEINE METHYLTRANSFERASE"/>
    <property type="match status" value="1"/>
</dbReference>
<dbReference type="FunFam" id="1.10.10.10:FF:000214">
    <property type="entry name" value="Methylated-DNA--protein-cysteine methyltransferase"/>
    <property type="match status" value="1"/>
</dbReference>
<sequence length="187" mass="20146">MQQSQQQSQANNAIVLKYINTPLGKMIAGATDDGLACLLFTDVAKLNAVLKRIGQHTGTTPLSQPLSQSTSTHHPIIERTEQQLDEYFAGKRTAFDIPLAALGTDFQQASWQYLQSIPYGHTSTYQAQANALNRCKAVRAVANANAKNPIGIIVPCHRVIGSNGKLTGYAGGLDRKAALLELESANQ</sequence>
<proteinExistence type="inferred from homology"/>
<dbReference type="Gene3D" id="1.10.10.10">
    <property type="entry name" value="Winged helix-like DNA-binding domain superfamily/Winged helix DNA-binding domain"/>
    <property type="match status" value="1"/>
</dbReference>
<dbReference type="Proteomes" id="UP000471298">
    <property type="component" value="Unassembled WGS sequence"/>
</dbReference>
<comment type="catalytic activity">
    <reaction evidence="1 9">
        <text>a 4-O-methyl-thymidine in DNA + L-cysteinyl-[protein] = a thymidine in DNA + S-methyl-L-cysteinyl-[protein]</text>
        <dbReference type="Rhea" id="RHEA:53428"/>
        <dbReference type="Rhea" id="RHEA-COMP:10131"/>
        <dbReference type="Rhea" id="RHEA-COMP:10132"/>
        <dbReference type="Rhea" id="RHEA-COMP:13555"/>
        <dbReference type="Rhea" id="RHEA-COMP:13556"/>
        <dbReference type="ChEBI" id="CHEBI:29950"/>
        <dbReference type="ChEBI" id="CHEBI:82612"/>
        <dbReference type="ChEBI" id="CHEBI:137386"/>
        <dbReference type="ChEBI" id="CHEBI:137387"/>
        <dbReference type="EC" id="2.1.1.63"/>
    </reaction>
</comment>
<evidence type="ECO:0000313" key="13">
    <source>
        <dbReference type="Proteomes" id="UP000471298"/>
    </source>
</evidence>
<dbReference type="AlphaFoldDB" id="A0A6N7EY90"/>
<keyword evidence="3 9" id="KW-0963">Cytoplasm</keyword>
<name>A0A6N7EY90_9GAMM</name>
<evidence type="ECO:0000259" key="11">
    <source>
        <dbReference type="Pfam" id="PF02870"/>
    </source>
</evidence>
<evidence type="ECO:0000313" key="12">
    <source>
        <dbReference type="EMBL" id="MPV85448.1"/>
    </source>
</evidence>
<dbReference type="Gene3D" id="3.30.160.70">
    <property type="entry name" value="Methylated DNA-protein cysteine methyltransferase domain"/>
    <property type="match status" value="1"/>
</dbReference>